<gene>
    <name evidence="2" type="ORF">C922_01461</name>
</gene>
<protein>
    <recommendedName>
        <fullName evidence="4">Plasmodium RESA N-terminal domain-containing protein</fullName>
    </recommendedName>
</protein>
<organism evidence="2 3">
    <name type="scientific">Plasmodium inui San Antonio 1</name>
    <dbReference type="NCBI Taxonomy" id="1237626"/>
    <lineage>
        <taxon>Eukaryota</taxon>
        <taxon>Sar</taxon>
        <taxon>Alveolata</taxon>
        <taxon>Apicomplexa</taxon>
        <taxon>Aconoidasida</taxon>
        <taxon>Haemosporida</taxon>
        <taxon>Plasmodiidae</taxon>
        <taxon>Plasmodium</taxon>
        <taxon>Plasmodium (Plasmodium)</taxon>
    </lineage>
</organism>
<sequence>MSITQWTNQIRFNVFLFILKIIILSFFLHKSKHITNGSPITPGNNSKNQRNNIQFKILRLLNENAYTDSASKYKKLSSITKEETDKLEYSGKKAEAIMSNITNHEDLDNKSVEVDLLDEEQLLREMNRIILQEKLIMEKFSKARNSSSNEYFSFYFNEENCINRIMDLSRKSRLYRNKYLRLWYRILRHINKFIKGMKPFFIKECKYHRNDLEQFRASNFYYFVFPYVKCHIKISFSRFFKQNLPNKSKYLNILPCLRNPKGNRK</sequence>
<keyword evidence="1" id="KW-0812">Transmembrane</keyword>
<evidence type="ECO:0000256" key="1">
    <source>
        <dbReference type="SAM" id="Phobius"/>
    </source>
</evidence>
<keyword evidence="1" id="KW-1133">Transmembrane helix</keyword>
<feature type="transmembrane region" description="Helical" evidence="1">
    <location>
        <begin position="12"/>
        <end position="29"/>
    </location>
</feature>
<evidence type="ECO:0008006" key="4">
    <source>
        <dbReference type="Google" id="ProtNLM"/>
    </source>
</evidence>
<evidence type="ECO:0000313" key="2">
    <source>
        <dbReference type="EMBL" id="EUD67849.1"/>
    </source>
</evidence>
<proteinExistence type="predicted"/>
<reference evidence="2 3" key="1">
    <citation type="submission" date="2013-02" db="EMBL/GenBank/DDBJ databases">
        <title>The Genome Sequence of Plasmodium inui San Antonio 1.</title>
        <authorList>
            <consortium name="The Broad Institute Genome Sequencing Platform"/>
            <consortium name="The Broad Institute Genome Sequencing Center for Infectious Disease"/>
            <person name="Neafsey D."/>
            <person name="Cheeseman I."/>
            <person name="Volkman S."/>
            <person name="Adams J."/>
            <person name="Walker B."/>
            <person name="Young S.K."/>
            <person name="Zeng Q."/>
            <person name="Gargeya S."/>
            <person name="Fitzgerald M."/>
            <person name="Haas B."/>
            <person name="Abouelleil A."/>
            <person name="Alvarado L."/>
            <person name="Arachchi H.M."/>
            <person name="Berlin A.M."/>
            <person name="Chapman S.B."/>
            <person name="Dewar J."/>
            <person name="Goldberg J."/>
            <person name="Griggs A."/>
            <person name="Gujja S."/>
            <person name="Hansen M."/>
            <person name="Howarth C."/>
            <person name="Imamovic A."/>
            <person name="Larimer J."/>
            <person name="McCowan C."/>
            <person name="Murphy C."/>
            <person name="Neiman D."/>
            <person name="Pearson M."/>
            <person name="Priest M."/>
            <person name="Roberts A."/>
            <person name="Saif S."/>
            <person name="Shea T."/>
            <person name="Sisk P."/>
            <person name="Sykes S."/>
            <person name="Wortman J."/>
            <person name="Nusbaum C."/>
            <person name="Birren B."/>
        </authorList>
    </citation>
    <scope>NUCLEOTIDE SEQUENCE [LARGE SCALE GENOMIC DNA]</scope>
    <source>
        <strain evidence="2 3">San Antonio 1</strain>
    </source>
</reference>
<dbReference type="AlphaFoldDB" id="W7AFM3"/>
<dbReference type="OrthoDB" id="385192at2759"/>
<dbReference type="RefSeq" id="XP_008815286.1">
    <property type="nucleotide sequence ID" value="XM_008817064.1"/>
</dbReference>
<accession>W7AFM3</accession>
<dbReference type="VEuPathDB" id="PlasmoDB:C922_01461"/>
<evidence type="ECO:0000313" key="3">
    <source>
        <dbReference type="Proteomes" id="UP000030640"/>
    </source>
</evidence>
<keyword evidence="3" id="KW-1185">Reference proteome</keyword>
<dbReference type="GeneID" id="20036735"/>
<dbReference type="EMBL" id="KI965464">
    <property type="protein sequence ID" value="EUD67849.1"/>
    <property type="molecule type" value="Genomic_DNA"/>
</dbReference>
<name>W7AFM3_9APIC</name>
<dbReference type="Proteomes" id="UP000030640">
    <property type="component" value="Unassembled WGS sequence"/>
</dbReference>
<keyword evidence="1" id="KW-0472">Membrane</keyword>